<reference evidence="3" key="1">
    <citation type="submission" date="2014-04" db="EMBL/GenBank/DDBJ databases">
        <title>Evolutionary Origins and Diversification of the Mycorrhizal Mutualists.</title>
        <authorList>
            <consortium name="DOE Joint Genome Institute"/>
            <consortium name="Mycorrhizal Genomics Consortium"/>
            <person name="Kohler A."/>
            <person name="Kuo A."/>
            <person name="Nagy L.G."/>
            <person name="Floudas D."/>
            <person name="Copeland A."/>
            <person name="Barry K.W."/>
            <person name="Cichocki N."/>
            <person name="Veneault-Fourrey C."/>
            <person name="LaButti K."/>
            <person name="Lindquist E.A."/>
            <person name="Lipzen A."/>
            <person name="Lundell T."/>
            <person name="Morin E."/>
            <person name="Murat C."/>
            <person name="Riley R."/>
            <person name="Ohm R."/>
            <person name="Sun H."/>
            <person name="Tunlid A."/>
            <person name="Henrissat B."/>
            <person name="Grigoriev I.V."/>
            <person name="Hibbett D.S."/>
            <person name="Martin F."/>
        </authorList>
    </citation>
    <scope>NUCLEOTIDE SEQUENCE [LARGE SCALE GENOMIC DNA]</scope>
    <source>
        <strain evidence="3">FD-334 SS-4</strain>
    </source>
</reference>
<gene>
    <name evidence="2" type="ORF">HYPSUDRAFT_39410</name>
</gene>
<proteinExistence type="predicted"/>
<accession>A0A0D2NYT5</accession>
<evidence type="ECO:0000313" key="2">
    <source>
        <dbReference type="EMBL" id="KJA23894.1"/>
    </source>
</evidence>
<keyword evidence="1" id="KW-0812">Transmembrane</keyword>
<keyword evidence="1" id="KW-0472">Membrane</keyword>
<evidence type="ECO:0000313" key="3">
    <source>
        <dbReference type="Proteomes" id="UP000054270"/>
    </source>
</evidence>
<dbReference type="Proteomes" id="UP000054270">
    <property type="component" value="Unassembled WGS sequence"/>
</dbReference>
<dbReference type="AlphaFoldDB" id="A0A0D2NYT5"/>
<organism evidence="2 3">
    <name type="scientific">Hypholoma sublateritium (strain FD-334 SS-4)</name>
    <dbReference type="NCBI Taxonomy" id="945553"/>
    <lineage>
        <taxon>Eukaryota</taxon>
        <taxon>Fungi</taxon>
        <taxon>Dikarya</taxon>
        <taxon>Basidiomycota</taxon>
        <taxon>Agaricomycotina</taxon>
        <taxon>Agaricomycetes</taxon>
        <taxon>Agaricomycetidae</taxon>
        <taxon>Agaricales</taxon>
        <taxon>Agaricineae</taxon>
        <taxon>Strophariaceae</taxon>
        <taxon>Hypholoma</taxon>
    </lineage>
</organism>
<keyword evidence="3" id="KW-1185">Reference proteome</keyword>
<name>A0A0D2NYT5_HYPSF</name>
<sequence>MRLFRCDASAGDAMCKTVDFRRSVGILLKFDAASLTGSGRLLGFDCYAGQRSFPSFVGTVLDLGDVVVVVGFITGKHRRNAAEVLQGGHQLVDDDYWTSQRHTAALPIFFRFLELSAAVLAIAFSILRA</sequence>
<dbReference type="EMBL" id="KN817540">
    <property type="protein sequence ID" value="KJA23894.1"/>
    <property type="molecule type" value="Genomic_DNA"/>
</dbReference>
<feature type="transmembrane region" description="Helical" evidence="1">
    <location>
        <begin position="108"/>
        <end position="127"/>
    </location>
</feature>
<evidence type="ECO:0000256" key="1">
    <source>
        <dbReference type="SAM" id="Phobius"/>
    </source>
</evidence>
<protein>
    <submittedName>
        <fullName evidence="2">Uncharacterized protein</fullName>
    </submittedName>
</protein>
<keyword evidence="1" id="KW-1133">Transmembrane helix</keyword>